<feature type="non-terminal residue" evidence="1">
    <location>
        <position position="1"/>
    </location>
</feature>
<dbReference type="Proteomes" id="UP001186974">
    <property type="component" value="Unassembled WGS sequence"/>
</dbReference>
<keyword evidence="2" id="KW-1185">Reference proteome</keyword>
<sequence>SASFCKCTCFANSTIIDLNGATSTSAAHLLDRETKKKQRTCNDCNRQFCLGYNLPICKGAEEKDVFATCFQRDSAKDEAVVFIFIFATVGLLGWAAVRPWVERWMQ</sequence>
<accession>A0ACC3DEH5</accession>
<protein>
    <submittedName>
        <fullName evidence="1">Uncharacterized protein</fullName>
    </submittedName>
</protein>
<evidence type="ECO:0000313" key="2">
    <source>
        <dbReference type="Proteomes" id="UP001186974"/>
    </source>
</evidence>
<proteinExistence type="predicted"/>
<evidence type="ECO:0000313" key="1">
    <source>
        <dbReference type="EMBL" id="KAK3066185.1"/>
    </source>
</evidence>
<gene>
    <name evidence="1" type="ORF">LTS18_001930</name>
</gene>
<comment type="caution">
    <text evidence="1">The sequence shown here is derived from an EMBL/GenBank/DDBJ whole genome shotgun (WGS) entry which is preliminary data.</text>
</comment>
<dbReference type="EMBL" id="JAWDJW010005964">
    <property type="protein sequence ID" value="KAK3066185.1"/>
    <property type="molecule type" value="Genomic_DNA"/>
</dbReference>
<reference evidence="1" key="1">
    <citation type="submission" date="2024-09" db="EMBL/GenBank/DDBJ databases">
        <title>Black Yeasts Isolated from many extreme environments.</title>
        <authorList>
            <person name="Coleine C."/>
            <person name="Stajich J.E."/>
            <person name="Selbmann L."/>
        </authorList>
    </citation>
    <scope>NUCLEOTIDE SEQUENCE</scope>
    <source>
        <strain evidence="1">CCFEE 5737</strain>
    </source>
</reference>
<name>A0ACC3DEH5_9PEZI</name>
<organism evidence="1 2">
    <name type="scientific">Coniosporium uncinatum</name>
    <dbReference type="NCBI Taxonomy" id="93489"/>
    <lineage>
        <taxon>Eukaryota</taxon>
        <taxon>Fungi</taxon>
        <taxon>Dikarya</taxon>
        <taxon>Ascomycota</taxon>
        <taxon>Pezizomycotina</taxon>
        <taxon>Dothideomycetes</taxon>
        <taxon>Dothideomycetes incertae sedis</taxon>
        <taxon>Coniosporium</taxon>
    </lineage>
</organism>
<feature type="non-terminal residue" evidence="1">
    <location>
        <position position="106"/>
    </location>
</feature>